<name>A0ABP0HDF3_9DINO</name>
<feature type="region of interest" description="Disordered" evidence="3">
    <location>
        <begin position="158"/>
        <end position="177"/>
    </location>
</feature>
<evidence type="ECO:0000313" key="5">
    <source>
        <dbReference type="EMBL" id="CAK8988233.1"/>
    </source>
</evidence>
<feature type="domain" description="HTH La-type RNA-binding" evidence="4">
    <location>
        <begin position="220"/>
        <end position="303"/>
    </location>
</feature>
<dbReference type="Pfam" id="PF05383">
    <property type="entry name" value="La"/>
    <property type="match status" value="1"/>
</dbReference>
<sequence>MAGAETRPLRVKLRSGRGRGVLLLVPRSCELVADLQQHVQMRLEEEKIVLKVQGYALLPTQRVREVLRDGDELVSSTARGPSCTEATPALKDVELVEPMMGGMHRGTADWKEPESGDKGSKRAKIEKHHAKSGGEVHDDTRLTSWEAAHQAKEILKRARPMPPPASPPATPPAPVLPPWPPVKAKENFTLKKDGEAVAISHPVLGDLEVPSGQAPEDFVNRKLKTLSKAIRKQVEYYFSDANWAKDEYLRSLADAEGFVGIQEIMDFKLLKQICADFHTIRESLQSSQLRLSADGQRLARAAA</sequence>
<dbReference type="InterPro" id="IPR006630">
    <property type="entry name" value="La_HTH"/>
</dbReference>
<dbReference type="PANTHER" id="PTHR22792">
    <property type="entry name" value="LUPUS LA PROTEIN-RELATED"/>
    <property type="match status" value="1"/>
</dbReference>
<proteinExistence type="predicted"/>
<dbReference type="Gene3D" id="1.10.10.10">
    <property type="entry name" value="Winged helix-like DNA-binding domain superfamily/Winged helix DNA-binding domain"/>
    <property type="match status" value="1"/>
</dbReference>
<dbReference type="EMBL" id="CAXAMM010000614">
    <property type="protein sequence ID" value="CAK8988233.1"/>
    <property type="molecule type" value="Genomic_DNA"/>
</dbReference>
<dbReference type="EMBL" id="CAXAMM010000625">
    <property type="protein sequence ID" value="CAK8988244.1"/>
    <property type="molecule type" value="Genomic_DNA"/>
</dbReference>
<comment type="caution">
    <text evidence="6">The sequence shown here is derived from an EMBL/GenBank/DDBJ whole genome shotgun (WGS) entry which is preliminary data.</text>
</comment>
<dbReference type="InterPro" id="IPR036390">
    <property type="entry name" value="WH_DNA-bd_sf"/>
</dbReference>
<evidence type="ECO:0000313" key="6">
    <source>
        <dbReference type="EMBL" id="CAK8988244.1"/>
    </source>
</evidence>
<accession>A0ABP0HDF3</accession>
<dbReference type="PROSITE" id="PS50961">
    <property type="entry name" value="HTH_LA"/>
    <property type="match status" value="1"/>
</dbReference>
<dbReference type="SMART" id="SM00715">
    <property type="entry name" value="LA"/>
    <property type="match status" value="1"/>
</dbReference>
<organism evidence="6 7">
    <name type="scientific">Durusdinium trenchii</name>
    <dbReference type="NCBI Taxonomy" id="1381693"/>
    <lineage>
        <taxon>Eukaryota</taxon>
        <taxon>Sar</taxon>
        <taxon>Alveolata</taxon>
        <taxon>Dinophyceae</taxon>
        <taxon>Suessiales</taxon>
        <taxon>Symbiodiniaceae</taxon>
        <taxon>Durusdinium</taxon>
    </lineage>
</organism>
<dbReference type="InterPro" id="IPR045180">
    <property type="entry name" value="La_dom_prot"/>
</dbReference>
<dbReference type="SUPFAM" id="SSF46785">
    <property type="entry name" value="Winged helix' DNA-binding domain"/>
    <property type="match status" value="1"/>
</dbReference>
<evidence type="ECO:0000259" key="4">
    <source>
        <dbReference type="PROSITE" id="PS50961"/>
    </source>
</evidence>
<evidence type="ECO:0000256" key="3">
    <source>
        <dbReference type="SAM" id="MobiDB-lite"/>
    </source>
</evidence>
<feature type="compositionally biased region" description="Pro residues" evidence="3">
    <location>
        <begin position="160"/>
        <end position="177"/>
    </location>
</feature>
<keyword evidence="1 2" id="KW-0694">RNA-binding</keyword>
<evidence type="ECO:0000256" key="2">
    <source>
        <dbReference type="PROSITE-ProRule" id="PRU00332"/>
    </source>
</evidence>
<gene>
    <name evidence="5" type="ORF">SCF082_LOCUS1305</name>
    <name evidence="6" type="ORF">SCF082_LOCUS1314</name>
</gene>
<evidence type="ECO:0000256" key="1">
    <source>
        <dbReference type="ARBA" id="ARBA00022884"/>
    </source>
</evidence>
<dbReference type="CDD" id="cd07323">
    <property type="entry name" value="LAM"/>
    <property type="match status" value="1"/>
</dbReference>
<protein>
    <submittedName>
        <fullName evidence="5">La-related protein 1C (AtLARP1c)</fullName>
    </submittedName>
</protein>
<feature type="compositionally biased region" description="Basic residues" evidence="3">
    <location>
        <begin position="121"/>
        <end position="131"/>
    </location>
</feature>
<dbReference type="InterPro" id="IPR036388">
    <property type="entry name" value="WH-like_DNA-bd_sf"/>
</dbReference>
<feature type="region of interest" description="Disordered" evidence="3">
    <location>
        <begin position="104"/>
        <end position="136"/>
    </location>
</feature>
<reference evidence="6 7" key="1">
    <citation type="submission" date="2024-02" db="EMBL/GenBank/DDBJ databases">
        <authorList>
            <person name="Chen Y."/>
            <person name="Shah S."/>
            <person name="Dougan E. K."/>
            <person name="Thang M."/>
            <person name="Chan C."/>
        </authorList>
    </citation>
    <scope>NUCLEOTIDE SEQUENCE [LARGE SCALE GENOMIC DNA]</scope>
</reference>
<evidence type="ECO:0000313" key="7">
    <source>
        <dbReference type="Proteomes" id="UP001642464"/>
    </source>
</evidence>
<feature type="compositionally biased region" description="Basic and acidic residues" evidence="3">
    <location>
        <begin position="106"/>
        <end position="120"/>
    </location>
</feature>
<keyword evidence="7" id="KW-1185">Reference proteome</keyword>
<dbReference type="Proteomes" id="UP001642464">
    <property type="component" value="Unassembled WGS sequence"/>
</dbReference>